<accession>A0A8X7VXZ2</accession>
<proteinExistence type="predicted"/>
<dbReference type="EMBL" id="JAAMPC010000003">
    <property type="protein sequence ID" value="KAG2318855.1"/>
    <property type="molecule type" value="Genomic_DNA"/>
</dbReference>
<evidence type="ECO:0000313" key="4">
    <source>
        <dbReference type="EMBL" id="KAG2318855.1"/>
    </source>
</evidence>
<evidence type="ECO:0000256" key="1">
    <source>
        <dbReference type="SAM" id="MobiDB-lite"/>
    </source>
</evidence>
<feature type="compositionally biased region" description="Polar residues" evidence="1">
    <location>
        <begin position="254"/>
        <end position="265"/>
    </location>
</feature>
<keyword evidence="2" id="KW-0732">Signal</keyword>
<dbReference type="InterPro" id="IPR012458">
    <property type="entry name" value="DUF1664"/>
</dbReference>
<comment type="caution">
    <text evidence="4">The sequence shown here is derived from an EMBL/GenBank/DDBJ whole genome shotgun (WGS) entry which is preliminary data.</text>
</comment>
<evidence type="ECO:0000256" key="2">
    <source>
        <dbReference type="SAM" id="SignalP"/>
    </source>
</evidence>
<feature type="chain" id="PRO_5036459443" description="DUF1664 domain-containing protein" evidence="2">
    <location>
        <begin position="23"/>
        <end position="312"/>
    </location>
</feature>
<feature type="signal peptide" evidence="2">
    <location>
        <begin position="1"/>
        <end position="22"/>
    </location>
</feature>
<gene>
    <name evidence="4" type="ORF">Bca52824_012068</name>
</gene>
<dbReference type="Pfam" id="PF07889">
    <property type="entry name" value="DUF1664"/>
    <property type="match status" value="1"/>
</dbReference>
<dbReference type="Proteomes" id="UP000886595">
    <property type="component" value="Unassembled WGS sequence"/>
</dbReference>
<dbReference type="AlphaFoldDB" id="A0A8X7VXZ2"/>
<dbReference type="PANTHER" id="PTHR47289:SF4">
    <property type="entry name" value="DUF1664 DOMAIN-CONTAINING PROTEIN"/>
    <property type="match status" value="1"/>
</dbReference>
<keyword evidence="5" id="KW-1185">Reference proteome</keyword>
<feature type="domain" description="DUF1664" evidence="3">
    <location>
        <begin position="88"/>
        <end position="205"/>
    </location>
</feature>
<evidence type="ECO:0000313" key="5">
    <source>
        <dbReference type="Proteomes" id="UP000886595"/>
    </source>
</evidence>
<feature type="region of interest" description="Disordered" evidence="1">
    <location>
        <begin position="243"/>
        <end position="265"/>
    </location>
</feature>
<reference evidence="4 5" key="1">
    <citation type="submission" date="2020-02" db="EMBL/GenBank/DDBJ databases">
        <authorList>
            <person name="Ma Q."/>
            <person name="Huang Y."/>
            <person name="Song X."/>
            <person name="Pei D."/>
        </authorList>
    </citation>
    <scope>NUCLEOTIDE SEQUENCE [LARGE SCALE GENOMIC DNA]</scope>
    <source>
        <strain evidence="4">Sxm20200214</strain>
        <tissue evidence="4">Leaf</tissue>
    </source>
</reference>
<sequence length="312" mass="33916">MALPLGKLTVLIGAGLVGSVLAKEGSLPVVSSLIVFKQLKQEEPSKSPPNDTALVAQVNSLRHELQLLASNRPITIVTTQGSGSLEKYGVIIIIGVIGYGYVWWKGWKLPDFMFATRRSLSDAYDNVGNQIDGFYSSLSDTKRELGAEVDRMDCTLDASSIIIKETGRQVTELRDGTASMKDEVRSVFEAVTTLASKVYRIEGNQDLTLKGVGALHAQCLEHKRIQESNQALLSTSSLPAIEATLSLPPPASPRESQSSPSTPNGAQSLLFSIQKLKKMRRPDKTILSYRLNTKGQSSNQLINCDSISILLK</sequence>
<evidence type="ECO:0000259" key="3">
    <source>
        <dbReference type="Pfam" id="PF07889"/>
    </source>
</evidence>
<dbReference type="PANTHER" id="PTHR47289">
    <property type="entry name" value="TRANSCRIPTION FACTOR, PUTATIVE (DUF1664)-RELATED"/>
    <property type="match status" value="1"/>
</dbReference>
<name>A0A8X7VXZ2_BRACI</name>
<protein>
    <recommendedName>
        <fullName evidence="3">DUF1664 domain-containing protein</fullName>
    </recommendedName>
</protein>
<organism evidence="4 5">
    <name type="scientific">Brassica carinata</name>
    <name type="common">Ethiopian mustard</name>
    <name type="synonym">Abyssinian cabbage</name>
    <dbReference type="NCBI Taxonomy" id="52824"/>
    <lineage>
        <taxon>Eukaryota</taxon>
        <taxon>Viridiplantae</taxon>
        <taxon>Streptophyta</taxon>
        <taxon>Embryophyta</taxon>
        <taxon>Tracheophyta</taxon>
        <taxon>Spermatophyta</taxon>
        <taxon>Magnoliopsida</taxon>
        <taxon>eudicotyledons</taxon>
        <taxon>Gunneridae</taxon>
        <taxon>Pentapetalae</taxon>
        <taxon>rosids</taxon>
        <taxon>malvids</taxon>
        <taxon>Brassicales</taxon>
        <taxon>Brassicaceae</taxon>
        <taxon>Brassiceae</taxon>
        <taxon>Brassica</taxon>
    </lineage>
</organism>
<dbReference type="OrthoDB" id="544175at2759"/>